<dbReference type="GO" id="GO:0004525">
    <property type="term" value="F:ribonuclease III activity"/>
    <property type="evidence" value="ECO:0007669"/>
    <property type="project" value="InterPro"/>
</dbReference>
<dbReference type="PANTHER" id="PTHR14950">
    <property type="entry name" value="DICER-RELATED"/>
    <property type="match status" value="1"/>
</dbReference>
<dbReference type="OrthoDB" id="416741at2759"/>
<evidence type="ECO:0000256" key="12">
    <source>
        <dbReference type="ARBA" id="ARBA00022842"/>
    </source>
</evidence>
<keyword evidence="25" id="KW-1185">Reference proteome</keyword>
<evidence type="ECO:0000256" key="1">
    <source>
        <dbReference type="ARBA" id="ARBA00001936"/>
    </source>
</evidence>
<dbReference type="SMART" id="SM00487">
    <property type="entry name" value="DEXDc"/>
    <property type="match status" value="1"/>
</dbReference>
<dbReference type="SUPFAM" id="SSF52540">
    <property type="entry name" value="P-loop containing nucleoside triphosphate hydrolases"/>
    <property type="match status" value="1"/>
</dbReference>
<keyword evidence="7" id="KW-0547">Nucleotide-binding</keyword>
<evidence type="ECO:0000256" key="2">
    <source>
        <dbReference type="ARBA" id="ARBA00001946"/>
    </source>
</evidence>
<dbReference type="EMBL" id="WJXW01000002">
    <property type="protein sequence ID" value="KAF9739690.1"/>
    <property type="molecule type" value="Genomic_DNA"/>
</dbReference>
<dbReference type="GO" id="GO:0004386">
    <property type="term" value="F:helicase activity"/>
    <property type="evidence" value="ECO:0007669"/>
    <property type="project" value="UniProtKB-KW"/>
</dbReference>
<dbReference type="GO" id="GO:0003677">
    <property type="term" value="F:DNA binding"/>
    <property type="evidence" value="ECO:0007669"/>
    <property type="project" value="InterPro"/>
</dbReference>
<dbReference type="PROSITE" id="PS51327">
    <property type="entry name" value="DICER_DSRBF"/>
    <property type="match status" value="1"/>
</dbReference>
<dbReference type="InterPro" id="IPR056755">
    <property type="entry name" value="DSRM_2"/>
</dbReference>
<dbReference type="InterPro" id="IPR006935">
    <property type="entry name" value="Helicase/UvrB_N"/>
</dbReference>
<evidence type="ECO:0000256" key="7">
    <source>
        <dbReference type="ARBA" id="ARBA00022741"/>
    </source>
</evidence>
<keyword evidence="13 17" id="KW-0694">RNA-binding</keyword>
<evidence type="ECO:0000256" key="16">
    <source>
        <dbReference type="ARBA" id="ARBA00035116"/>
    </source>
</evidence>
<dbReference type="Proteomes" id="UP000756921">
    <property type="component" value="Unassembled WGS sequence"/>
</dbReference>
<dbReference type="FunFam" id="1.10.1520.10:FF:000026">
    <property type="entry name" value="Dicer-like protein 1"/>
    <property type="match status" value="1"/>
</dbReference>
<dbReference type="InterPro" id="IPR014001">
    <property type="entry name" value="Helicase_ATP-bd"/>
</dbReference>
<keyword evidence="4" id="KW-0930">Antiviral protein</keyword>
<dbReference type="GO" id="GO:0005737">
    <property type="term" value="C:cytoplasm"/>
    <property type="evidence" value="ECO:0007669"/>
    <property type="project" value="TreeGrafter"/>
</dbReference>
<evidence type="ECO:0000256" key="8">
    <source>
        <dbReference type="ARBA" id="ARBA00022801"/>
    </source>
</evidence>
<dbReference type="PANTHER" id="PTHR14950:SF62">
    <property type="entry name" value="DICER-LIKE PROTEIN 1"/>
    <property type="match status" value="1"/>
</dbReference>
<keyword evidence="14" id="KW-0051">Antiviral defense</keyword>
<keyword evidence="11" id="KW-0067">ATP-binding</keyword>
<evidence type="ECO:0000313" key="24">
    <source>
        <dbReference type="EMBL" id="KAF9739690.1"/>
    </source>
</evidence>
<sequence length="1577" mass="180153">MAPVWGRYDPIQDEEYDSPDDSYTNASENVHERSKDPLPALSALELQPEDESEDENDTRLQNLEEANEDADSDIDKDGAPSRGPMTSKEKRAAQNAVFRAFALKKEDQINEKEFKEALQEIDDDKLSIKQLLKKQGTSSIIASPRDYQTELFQRAKDDNIIAVLGTGSGKTHIATLLLRYALDLELDARKQGQPPKISFFLVNSVNLVFQQSNVLDCGLGGHAVEGISGSTGPSLWNKNTWQKHFDKNMVIVCTAQVLVDCMMHSFINMTNINLLIVDEAHHAKSGHPYARLMKEYYFTLSDRSLRPRVFGMTASPVDANTDIKDAAMQLEAMLDCKIATTSDIALAANAINRPEEEIARYSRLPGGYETKFHQELKARFGHLSVFEKLFNQSKRFASELGRWASDEYWTFAFTEAESRKREIREEYRFNKKLTNESVDELNTQVAQLREAAEYVKNFDNGIPTITPEDLSSKVLLLQWYLDQYYHRHDNNRCIVFVEQRQTARLLHRIFKYVGGPHLHGDILVGVSGSIGDFNVSLSKQVRAVSDFRKGKLNCIFSTSVAEEGLDIPQCNLVARFDLYRTMIGYVQSRGRARHQNSRYLHMIEQDNPQQEALIFEAMSAEQRMKSFCLGLSGDRLLDDADARLPQLLLAESNLPSYQDPTTGARLTYSSGLSILGYFVSCLPKGNEQVDLQPTYVTSRAVNTDSNGMHESGWQCEVILPENSPITFKTGRVHRKKALAKCSAAFEMCLELRRKEYLDENLLSTMKKVAPAGANAQLAVSEKKKNLYPMRVKPEIWRTYLGNAPELLYLTTVNVDAGLDRPHQGLGLLTRMPLPQFPSFPIYLQDDRVSNVVMVPLGKPLKVTAEVLGLFTKYFHQIYEDIFHKDFETDLAKMYYWQVPLHHPEAPITTSTDPEDVIDMVQVRSVCDKPEHRWTPAMPPEVLLDKYIVDRGAGGRRFYSIRLMPDMKPLDPIPENVPAWKWNDNILDYSISLWKKDRARRVWDENQPVMQVEKIGHRRNWLAVVDTKDDEEVKEIKGNNITYLCPEPLRISALPVPFVAMCYVFPAIIHRVEDYLIALEACQTFDLNIGTALALEATTKDSENSDEHGQEKINFRSGMGPNYERLEFLGDCFLKMATSISTFVQQPDENEFEFHVRRMEMLCNKNLFETAVIRTKLVEYIRTAAFSRRTWYPTLKLLKGKGAQAGTRADHHNQVIQHGLGDKSVADVCEALIGAAFMQHNQRGRWDSGMWDEAVKAVTKMVMSEDHVMETWSDYYKAYQLPKYQLAEATAAHLDLAAKVEKQHPYHFKHPRLLRSAFIHPSQAFIWEHIPNYQRLEFLGDSLLDQAFIMHLFFNYPDKDPQWMTEHKSPMVSNQFLGAVCVKLGFHQHLRQNNAKLTSEICEYVTQIQEAESESEGAVDYWTAVDRVPKCLADMVEAYVGAIFVDSEFDYGVIQEFFDMHLKPFFLDMTIYDSFANKHPLTRLKKRLEDELGCRDHRIATHTTEKMLPREKDRVVAMVMIHDKVHFHGVAVSGRYAKASVANIALDGLDGLPEYEFKRRYGCDCREPDPANAEENVE</sequence>
<keyword evidence="9" id="KW-0347">Helicase</keyword>
<dbReference type="InterPro" id="IPR003100">
    <property type="entry name" value="PAZ_dom"/>
</dbReference>
<organism evidence="24 25">
    <name type="scientific">Paraphaeosphaeria minitans</name>
    <dbReference type="NCBI Taxonomy" id="565426"/>
    <lineage>
        <taxon>Eukaryota</taxon>
        <taxon>Fungi</taxon>
        <taxon>Dikarya</taxon>
        <taxon>Ascomycota</taxon>
        <taxon>Pezizomycotina</taxon>
        <taxon>Dothideomycetes</taxon>
        <taxon>Pleosporomycetidae</taxon>
        <taxon>Pleosporales</taxon>
        <taxon>Massarineae</taxon>
        <taxon>Didymosphaeriaceae</taxon>
        <taxon>Paraphaeosphaeria</taxon>
    </lineage>
</organism>
<feature type="domain" description="PAZ" evidence="20">
    <location>
        <begin position="915"/>
        <end position="1052"/>
    </location>
</feature>
<dbReference type="GO" id="GO:0005524">
    <property type="term" value="F:ATP binding"/>
    <property type="evidence" value="ECO:0007669"/>
    <property type="project" value="UniProtKB-KW"/>
</dbReference>
<dbReference type="Pfam" id="PF00636">
    <property type="entry name" value="Ribonuclease_3"/>
    <property type="match status" value="2"/>
</dbReference>
<feature type="domain" description="Helicase C-terminal" evidence="22">
    <location>
        <begin position="480"/>
        <end position="635"/>
    </location>
</feature>
<reference evidence="24" key="1">
    <citation type="journal article" date="2020" name="Mol. Plant Microbe Interact.">
        <title>Genome Sequence of the Biocontrol Agent Coniothyrium minitans strain Conio (IMI 134523).</title>
        <authorList>
            <person name="Patel D."/>
            <person name="Shittu T.A."/>
            <person name="Baroncelli R."/>
            <person name="Muthumeenakshi S."/>
            <person name="Osborne T.H."/>
            <person name="Janganan T.K."/>
            <person name="Sreenivasaprasad S."/>
        </authorList>
    </citation>
    <scope>NUCLEOTIDE SEQUENCE</scope>
    <source>
        <strain evidence="24">Conio</strain>
    </source>
</reference>
<dbReference type="Pfam" id="PF04851">
    <property type="entry name" value="ResIII"/>
    <property type="match status" value="1"/>
</dbReference>
<proteinExistence type="inferred from homology"/>
<dbReference type="InterPro" id="IPR036389">
    <property type="entry name" value="RNase_III_sf"/>
</dbReference>
<feature type="domain" description="RNase III" evidence="19">
    <location>
        <begin position="1296"/>
        <end position="1447"/>
    </location>
</feature>
<dbReference type="Pfam" id="PF24995">
    <property type="entry name" value="DSRM_2"/>
    <property type="match status" value="1"/>
</dbReference>
<evidence type="ECO:0000256" key="6">
    <source>
        <dbReference type="ARBA" id="ARBA00022737"/>
    </source>
</evidence>
<evidence type="ECO:0000259" key="19">
    <source>
        <dbReference type="PROSITE" id="PS50142"/>
    </source>
</evidence>
<evidence type="ECO:0000256" key="11">
    <source>
        <dbReference type="ARBA" id="ARBA00022840"/>
    </source>
</evidence>
<evidence type="ECO:0000256" key="17">
    <source>
        <dbReference type="PROSITE-ProRule" id="PRU00657"/>
    </source>
</evidence>
<keyword evidence="6" id="KW-0677">Repeat</keyword>
<dbReference type="PROSITE" id="PS51192">
    <property type="entry name" value="HELICASE_ATP_BIND_1"/>
    <property type="match status" value="1"/>
</dbReference>
<keyword evidence="8" id="KW-0378">Hydrolase</keyword>
<evidence type="ECO:0000256" key="15">
    <source>
        <dbReference type="ARBA" id="ARBA00023211"/>
    </source>
</evidence>
<accession>A0A9P6KUU8</accession>
<dbReference type="PROSITE" id="PS00517">
    <property type="entry name" value="RNASE_3_1"/>
    <property type="match status" value="1"/>
</dbReference>
<dbReference type="GO" id="GO:0005634">
    <property type="term" value="C:nucleus"/>
    <property type="evidence" value="ECO:0007669"/>
    <property type="project" value="TreeGrafter"/>
</dbReference>
<evidence type="ECO:0000256" key="14">
    <source>
        <dbReference type="ARBA" id="ARBA00023118"/>
    </source>
</evidence>
<dbReference type="GO" id="GO:0051607">
    <property type="term" value="P:defense response to virus"/>
    <property type="evidence" value="ECO:0007669"/>
    <property type="project" value="UniProtKB-KW"/>
</dbReference>
<dbReference type="GO" id="GO:0050688">
    <property type="term" value="P:regulation of defense response to virus"/>
    <property type="evidence" value="ECO:0007669"/>
    <property type="project" value="UniProtKB-KW"/>
</dbReference>
<feature type="domain" description="RNase III" evidence="19">
    <location>
        <begin position="1075"/>
        <end position="1240"/>
    </location>
</feature>
<keyword evidence="15" id="KW-0464">Manganese</keyword>
<comment type="cofactor">
    <cofactor evidence="2">
        <name>Mg(2+)</name>
        <dbReference type="ChEBI" id="CHEBI:18420"/>
    </cofactor>
</comment>
<feature type="compositionally biased region" description="Acidic residues" evidence="18">
    <location>
        <begin position="47"/>
        <end position="56"/>
    </location>
</feature>
<evidence type="ECO:0000256" key="10">
    <source>
        <dbReference type="ARBA" id="ARBA00022833"/>
    </source>
</evidence>
<dbReference type="PROSITE" id="PS50821">
    <property type="entry name" value="PAZ"/>
    <property type="match status" value="1"/>
</dbReference>
<evidence type="ECO:0000259" key="23">
    <source>
        <dbReference type="PROSITE" id="PS51327"/>
    </source>
</evidence>
<evidence type="ECO:0000256" key="9">
    <source>
        <dbReference type="ARBA" id="ARBA00022806"/>
    </source>
</evidence>
<feature type="region of interest" description="Disordered" evidence="18">
    <location>
        <begin position="1"/>
        <end position="91"/>
    </location>
</feature>
<dbReference type="Pfam" id="PF03368">
    <property type="entry name" value="Dicer_dimer"/>
    <property type="match status" value="1"/>
</dbReference>
<evidence type="ECO:0000256" key="3">
    <source>
        <dbReference type="ARBA" id="ARBA00020797"/>
    </source>
</evidence>
<dbReference type="PROSITE" id="PS50142">
    <property type="entry name" value="RNASE_3_2"/>
    <property type="match status" value="2"/>
</dbReference>
<dbReference type="SUPFAM" id="SSF69065">
    <property type="entry name" value="RNase III domain-like"/>
    <property type="match status" value="2"/>
</dbReference>
<keyword evidence="12" id="KW-0460">Magnesium</keyword>
<dbReference type="GO" id="GO:0003723">
    <property type="term" value="F:RNA binding"/>
    <property type="evidence" value="ECO:0007669"/>
    <property type="project" value="UniProtKB-UniRule"/>
</dbReference>
<gene>
    <name evidence="24" type="ORF">PMIN01_02324</name>
</gene>
<dbReference type="PROSITE" id="PS51194">
    <property type="entry name" value="HELICASE_CTER"/>
    <property type="match status" value="1"/>
</dbReference>
<dbReference type="Gene3D" id="3.40.50.300">
    <property type="entry name" value="P-loop containing nucleotide triphosphate hydrolases"/>
    <property type="match status" value="2"/>
</dbReference>
<dbReference type="CDD" id="cd18034">
    <property type="entry name" value="DEXHc_dicer"/>
    <property type="match status" value="1"/>
</dbReference>
<evidence type="ECO:0000256" key="18">
    <source>
        <dbReference type="SAM" id="MobiDB-lite"/>
    </source>
</evidence>
<dbReference type="FunFam" id="1.10.1520.10:FF:000015">
    <property type="entry name" value="Dicer-like protein 1"/>
    <property type="match status" value="1"/>
</dbReference>
<feature type="domain" description="Helicase ATP-binding" evidence="21">
    <location>
        <begin position="151"/>
        <end position="334"/>
    </location>
</feature>
<comment type="caution">
    <text evidence="24">The sequence shown here is derived from an EMBL/GenBank/DDBJ whole genome shotgun (WGS) entry which is preliminary data.</text>
</comment>
<dbReference type="CDD" id="cd00593">
    <property type="entry name" value="RIBOc"/>
    <property type="match status" value="2"/>
</dbReference>
<dbReference type="InterPro" id="IPR000999">
    <property type="entry name" value="RNase_III_dom"/>
</dbReference>
<dbReference type="Gene3D" id="1.10.1520.10">
    <property type="entry name" value="Ribonuclease III domain"/>
    <property type="match status" value="2"/>
</dbReference>
<dbReference type="GO" id="GO:0046872">
    <property type="term" value="F:metal ion binding"/>
    <property type="evidence" value="ECO:0007669"/>
    <property type="project" value="UniProtKB-KW"/>
</dbReference>
<dbReference type="InterPro" id="IPR038248">
    <property type="entry name" value="Dicer_dimer_sf"/>
</dbReference>
<evidence type="ECO:0000259" key="21">
    <source>
        <dbReference type="PROSITE" id="PS51192"/>
    </source>
</evidence>
<dbReference type="InterPro" id="IPR005034">
    <property type="entry name" value="Dicer_dimerisation"/>
</dbReference>
<keyword evidence="5" id="KW-0479">Metal-binding</keyword>
<protein>
    <recommendedName>
        <fullName evidence="3">Dicer-like protein 1</fullName>
    </recommendedName>
</protein>
<dbReference type="InterPro" id="IPR027417">
    <property type="entry name" value="P-loop_NTPase"/>
</dbReference>
<dbReference type="SMART" id="SM00490">
    <property type="entry name" value="HELICc"/>
    <property type="match status" value="1"/>
</dbReference>
<dbReference type="SMART" id="SM00535">
    <property type="entry name" value="RIBOc"/>
    <property type="match status" value="2"/>
</dbReference>
<name>A0A9P6KUU8_9PLEO</name>
<evidence type="ECO:0000259" key="22">
    <source>
        <dbReference type="PROSITE" id="PS51194"/>
    </source>
</evidence>
<evidence type="ECO:0000256" key="5">
    <source>
        <dbReference type="ARBA" id="ARBA00022723"/>
    </source>
</evidence>
<dbReference type="GO" id="GO:0030422">
    <property type="term" value="P:siRNA processing"/>
    <property type="evidence" value="ECO:0007669"/>
    <property type="project" value="TreeGrafter"/>
</dbReference>
<feature type="domain" description="Dicer dsRNA-binding fold" evidence="23">
    <location>
        <begin position="671"/>
        <end position="771"/>
    </location>
</feature>
<evidence type="ECO:0000313" key="25">
    <source>
        <dbReference type="Proteomes" id="UP000756921"/>
    </source>
</evidence>
<dbReference type="Pfam" id="PF00271">
    <property type="entry name" value="Helicase_C"/>
    <property type="match status" value="1"/>
</dbReference>
<comment type="cofactor">
    <cofactor evidence="1">
        <name>Mn(2+)</name>
        <dbReference type="ChEBI" id="CHEBI:29035"/>
    </cofactor>
</comment>
<evidence type="ECO:0000259" key="20">
    <source>
        <dbReference type="PROSITE" id="PS50821"/>
    </source>
</evidence>
<feature type="compositionally biased region" description="Acidic residues" evidence="18">
    <location>
        <begin position="11"/>
        <end position="20"/>
    </location>
</feature>
<keyword evidence="10" id="KW-0862">Zinc</keyword>
<dbReference type="Gene3D" id="3.30.160.380">
    <property type="entry name" value="Dicer dimerisation domain"/>
    <property type="match status" value="1"/>
</dbReference>
<comment type="similarity">
    <text evidence="16 17">Belongs to the helicase family. Dicer subfamily.</text>
</comment>
<dbReference type="InterPro" id="IPR001650">
    <property type="entry name" value="Helicase_C-like"/>
</dbReference>
<evidence type="ECO:0000256" key="4">
    <source>
        <dbReference type="ARBA" id="ARBA00022721"/>
    </source>
</evidence>
<evidence type="ECO:0000256" key="13">
    <source>
        <dbReference type="ARBA" id="ARBA00022884"/>
    </source>
</evidence>